<keyword evidence="2" id="KW-1133">Transmembrane helix</keyword>
<proteinExistence type="predicted"/>
<gene>
    <name evidence="3" type="ORF">BASA50_001150</name>
</gene>
<feature type="transmembrane region" description="Helical" evidence="2">
    <location>
        <begin position="299"/>
        <end position="319"/>
    </location>
</feature>
<reference evidence="3 4" key="1">
    <citation type="submission" date="2021-02" db="EMBL/GenBank/DDBJ databases">
        <title>Variation within the Batrachochytrium salamandrivorans European outbreak.</title>
        <authorList>
            <person name="Kelly M."/>
            <person name="Pasmans F."/>
            <person name="Shea T.P."/>
            <person name="Munoz J.F."/>
            <person name="Carranza S."/>
            <person name="Cuomo C.A."/>
            <person name="Martel A."/>
        </authorList>
    </citation>
    <scope>NUCLEOTIDE SEQUENCE [LARGE SCALE GENOMIC DNA]</scope>
    <source>
        <strain evidence="3 4">AMFP18/2</strain>
    </source>
</reference>
<evidence type="ECO:0000256" key="1">
    <source>
        <dbReference type="SAM" id="MobiDB-lite"/>
    </source>
</evidence>
<feature type="region of interest" description="Disordered" evidence="1">
    <location>
        <begin position="218"/>
        <end position="295"/>
    </location>
</feature>
<evidence type="ECO:0000256" key="2">
    <source>
        <dbReference type="SAM" id="Phobius"/>
    </source>
</evidence>
<dbReference type="Proteomes" id="UP001648503">
    <property type="component" value="Unassembled WGS sequence"/>
</dbReference>
<feature type="compositionally biased region" description="Basic and acidic residues" evidence="1">
    <location>
        <begin position="57"/>
        <end position="66"/>
    </location>
</feature>
<dbReference type="EMBL" id="JAFCIX010000580">
    <property type="protein sequence ID" value="KAH6585541.1"/>
    <property type="molecule type" value="Genomic_DNA"/>
</dbReference>
<sequence length="484" mass="53087">MFVSDIDFPADLYHRKDGRFHDCFQDLISFSPRVYSQYLPDQQSPSQNSAQSSSGQQDRRLLRSQDKAASSLQYDGVVDNGTSRRSPASHQQRQRQADLRPDAYASSGQSLFIDNRSIHIQETALSVYTVPDRSPSLVHSLVQLATNVTGIWNSSLRTSHARYGNSVESRPAMDISGAVGCDYVVVPAEQPPTVLVPIPKKQTPTVVVSAHDQSVPTVIIPSLDRQSPTSASRQTGKGQSSQKSDDRSDSDDDDDDGDASENIPTKRSKKKPTSSSKAGSKNPKKQKPATENESDGSGMVISMVIAGASLSMLALYSAFKASEHMGRYEFLGQLHQCMSECEHRLDRTRIWIQERSMLQLDVPRIVLQDTARLSELIESMHRLDTREKEQGVGPAYVGVGISSSFVMAGLLFGGRHSGSLARLGYMGILVSGAYWAFLYGRHSSSMYRDSFVEVARRAHQALSGIGPLEAHASQVLSECCTQVI</sequence>
<keyword evidence="2" id="KW-0812">Transmembrane</keyword>
<organism evidence="3 4">
    <name type="scientific">Batrachochytrium salamandrivorans</name>
    <dbReference type="NCBI Taxonomy" id="1357716"/>
    <lineage>
        <taxon>Eukaryota</taxon>
        <taxon>Fungi</taxon>
        <taxon>Fungi incertae sedis</taxon>
        <taxon>Chytridiomycota</taxon>
        <taxon>Chytridiomycota incertae sedis</taxon>
        <taxon>Chytridiomycetes</taxon>
        <taxon>Rhizophydiales</taxon>
        <taxon>Rhizophydiales incertae sedis</taxon>
        <taxon>Batrachochytrium</taxon>
    </lineage>
</organism>
<feature type="region of interest" description="Disordered" evidence="1">
    <location>
        <begin position="38"/>
        <end position="101"/>
    </location>
</feature>
<name>A0ABQ8EST2_9FUNG</name>
<feature type="compositionally biased region" description="Acidic residues" evidence="1">
    <location>
        <begin position="248"/>
        <end position="259"/>
    </location>
</feature>
<keyword evidence="2" id="KW-0472">Membrane</keyword>
<evidence type="ECO:0000313" key="3">
    <source>
        <dbReference type="EMBL" id="KAH6585541.1"/>
    </source>
</evidence>
<evidence type="ECO:0000313" key="4">
    <source>
        <dbReference type="Proteomes" id="UP001648503"/>
    </source>
</evidence>
<feature type="compositionally biased region" description="Low complexity" evidence="1">
    <location>
        <begin position="42"/>
        <end position="56"/>
    </location>
</feature>
<keyword evidence="4" id="KW-1185">Reference proteome</keyword>
<feature type="transmembrane region" description="Helical" evidence="2">
    <location>
        <begin position="420"/>
        <end position="440"/>
    </location>
</feature>
<feature type="transmembrane region" description="Helical" evidence="2">
    <location>
        <begin position="395"/>
        <end position="414"/>
    </location>
</feature>
<accession>A0ABQ8EST2</accession>
<feature type="compositionally biased region" description="Polar residues" evidence="1">
    <location>
        <begin position="80"/>
        <end position="91"/>
    </location>
</feature>
<protein>
    <submittedName>
        <fullName evidence="3">Uncharacterized protein</fullName>
    </submittedName>
</protein>
<feature type="compositionally biased region" description="Polar residues" evidence="1">
    <location>
        <begin position="224"/>
        <end position="239"/>
    </location>
</feature>
<comment type="caution">
    <text evidence="3">The sequence shown here is derived from an EMBL/GenBank/DDBJ whole genome shotgun (WGS) entry which is preliminary data.</text>
</comment>